<dbReference type="Pfam" id="PF03140">
    <property type="entry name" value="DUF247"/>
    <property type="match status" value="1"/>
</dbReference>
<dbReference type="Proteomes" id="UP001443914">
    <property type="component" value="Unassembled WGS sequence"/>
</dbReference>
<sequence>MGDHGFAAFVREKFQSLPDLSSQPCIYKAPEHLREVNEECYRPYVISIGPFYYGRPSLEGMQDCKWSCLKLFLEHDKNSYRSDLEHYLTVIRDLEVSIRDCYSESISLPSDDFNGMILADSAFIICNFMRYHPILSSSPVLVHIIKRSLLKWRAKLKRDLFLEENQIPFFVLERLFEEAFGAAYPHTSFLDLACTYIAKGGIPAAFGQVVIAATTIERIKNGPEIKHLVDLLRNFCFPSTLRVQAQEPSYTNVRFPSNVSNLRVAGVRFMASRSTNLLDITFSNGILEIPPIQLCDVTESFFRSMVLFEQSHLPIIDNSYFVDYMTLLEKLIRTPEDVKILVQSGIIDNLIGSEETIARLFNGITKHLVTPNNFYYFGVCEDLNAYANTRWNQWKAILKKDYFSHPWATISVIYALLLLILALLQTVGTFTNN</sequence>
<evidence type="ECO:0000313" key="2">
    <source>
        <dbReference type="EMBL" id="KAK9682025.1"/>
    </source>
</evidence>
<protein>
    <submittedName>
        <fullName evidence="2">Uncharacterized protein</fullName>
    </submittedName>
</protein>
<name>A0AAW1HYY1_SAPOF</name>
<dbReference type="InterPro" id="IPR004158">
    <property type="entry name" value="DUF247_pln"/>
</dbReference>
<keyword evidence="1" id="KW-0472">Membrane</keyword>
<reference evidence="2" key="1">
    <citation type="submission" date="2024-03" db="EMBL/GenBank/DDBJ databases">
        <title>WGS assembly of Saponaria officinalis var. Norfolk2.</title>
        <authorList>
            <person name="Jenkins J."/>
            <person name="Shu S."/>
            <person name="Grimwood J."/>
            <person name="Barry K."/>
            <person name="Goodstein D."/>
            <person name="Schmutz J."/>
            <person name="Leebens-Mack J."/>
            <person name="Osbourn A."/>
        </authorList>
    </citation>
    <scope>NUCLEOTIDE SEQUENCE [LARGE SCALE GENOMIC DNA]</scope>
    <source>
        <strain evidence="2">JIC</strain>
    </source>
</reference>
<feature type="transmembrane region" description="Helical" evidence="1">
    <location>
        <begin position="407"/>
        <end position="430"/>
    </location>
</feature>
<dbReference type="AlphaFoldDB" id="A0AAW1HYY1"/>
<proteinExistence type="predicted"/>
<comment type="caution">
    <text evidence="2">The sequence shown here is derived from an EMBL/GenBank/DDBJ whole genome shotgun (WGS) entry which is preliminary data.</text>
</comment>
<keyword evidence="1" id="KW-1133">Transmembrane helix</keyword>
<keyword evidence="1" id="KW-0812">Transmembrane</keyword>
<evidence type="ECO:0000313" key="3">
    <source>
        <dbReference type="Proteomes" id="UP001443914"/>
    </source>
</evidence>
<dbReference type="PANTHER" id="PTHR31170">
    <property type="entry name" value="BNAC04G53230D PROTEIN"/>
    <property type="match status" value="1"/>
</dbReference>
<dbReference type="EMBL" id="JBDFQZ010000010">
    <property type="protein sequence ID" value="KAK9682025.1"/>
    <property type="molecule type" value="Genomic_DNA"/>
</dbReference>
<evidence type="ECO:0000256" key="1">
    <source>
        <dbReference type="SAM" id="Phobius"/>
    </source>
</evidence>
<dbReference type="PANTHER" id="PTHR31170:SF25">
    <property type="entry name" value="BNAA09G04570D PROTEIN"/>
    <property type="match status" value="1"/>
</dbReference>
<keyword evidence="3" id="KW-1185">Reference proteome</keyword>
<organism evidence="2 3">
    <name type="scientific">Saponaria officinalis</name>
    <name type="common">Common soapwort</name>
    <name type="synonym">Lychnis saponaria</name>
    <dbReference type="NCBI Taxonomy" id="3572"/>
    <lineage>
        <taxon>Eukaryota</taxon>
        <taxon>Viridiplantae</taxon>
        <taxon>Streptophyta</taxon>
        <taxon>Embryophyta</taxon>
        <taxon>Tracheophyta</taxon>
        <taxon>Spermatophyta</taxon>
        <taxon>Magnoliopsida</taxon>
        <taxon>eudicotyledons</taxon>
        <taxon>Gunneridae</taxon>
        <taxon>Pentapetalae</taxon>
        <taxon>Caryophyllales</taxon>
        <taxon>Caryophyllaceae</taxon>
        <taxon>Caryophylleae</taxon>
        <taxon>Saponaria</taxon>
    </lineage>
</organism>
<gene>
    <name evidence="2" type="ORF">RND81_10G045100</name>
</gene>
<accession>A0AAW1HYY1</accession>